<dbReference type="SUPFAM" id="SSF49785">
    <property type="entry name" value="Galactose-binding domain-like"/>
    <property type="match status" value="1"/>
</dbReference>
<dbReference type="Pfam" id="PF21040">
    <property type="entry name" value="CEP104-like_TOG"/>
    <property type="match status" value="1"/>
</dbReference>
<protein>
    <submittedName>
        <fullName evidence="4">Centrosomal protein of 104 kDa</fullName>
    </submittedName>
</protein>
<dbReference type="InterPro" id="IPR008979">
    <property type="entry name" value="Galactose-bd-like_sf"/>
</dbReference>
<feature type="region of interest" description="Disordered" evidence="1">
    <location>
        <begin position="765"/>
        <end position="816"/>
    </location>
</feature>
<accession>A0A8D9AXP8</accession>
<dbReference type="Pfam" id="PF21039">
    <property type="entry name" value="CEP104_ZnF"/>
    <property type="match status" value="1"/>
</dbReference>
<proteinExistence type="predicted"/>
<evidence type="ECO:0000313" key="4">
    <source>
        <dbReference type="EMBL" id="CAG6771546.1"/>
    </source>
</evidence>
<dbReference type="PANTHER" id="PTHR13371">
    <property type="entry name" value="GLYCINE-, GLUTAMATE-, THIENYLCYCLOHEXYLPIPERIDINE-BINDING PROTEIN"/>
    <property type="match status" value="1"/>
</dbReference>
<feature type="compositionally biased region" description="Polar residues" evidence="1">
    <location>
        <begin position="783"/>
        <end position="815"/>
    </location>
</feature>
<dbReference type="InterPro" id="IPR048739">
    <property type="entry name" value="CEP104_N"/>
</dbReference>
<dbReference type="Pfam" id="PF21038">
    <property type="entry name" value="CEP104_N"/>
    <property type="match status" value="1"/>
</dbReference>
<organism evidence="4">
    <name type="scientific">Cacopsylla melanoneura</name>
    <dbReference type="NCBI Taxonomy" id="428564"/>
    <lineage>
        <taxon>Eukaryota</taxon>
        <taxon>Metazoa</taxon>
        <taxon>Ecdysozoa</taxon>
        <taxon>Arthropoda</taxon>
        <taxon>Hexapoda</taxon>
        <taxon>Insecta</taxon>
        <taxon>Pterygota</taxon>
        <taxon>Neoptera</taxon>
        <taxon>Paraneoptera</taxon>
        <taxon>Hemiptera</taxon>
        <taxon>Sternorrhyncha</taxon>
        <taxon>Psylloidea</taxon>
        <taxon>Psyllidae</taxon>
        <taxon>Psyllinae</taxon>
        <taxon>Cacopsylla</taxon>
    </lineage>
</organism>
<evidence type="ECO:0000259" key="2">
    <source>
        <dbReference type="Pfam" id="PF21038"/>
    </source>
</evidence>
<name>A0A8D9AXP8_9HEMI</name>
<feature type="region of interest" description="Disordered" evidence="1">
    <location>
        <begin position="417"/>
        <end position="437"/>
    </location>
</feature>
<feature type="domain" description="Centrosomal protein CEP104 N-terminal" evidence="2">
    <location>
        <begin position="102"/>
        <end position="226"/>
    </location>
</feature>
<evidence type="ECO:0000259" key="3">
    <source>
        <dbReference type="Pfam" id="PF21039"/>
    </source>
</evidence>
<dbReference type="EMBL" id="HBUF01585114">
    <property type="protein sequence ID" value="CAG6771546.1"/>
    <property type="molecule type" value="Transcribed_RNA"/>
</dbReference>
<dbReference type="PANTHER" id="PTHR13371:SF0">
    <property type="entry name" value="CENTROSOMAL PROTEIN OF 104 KDA"/>
    <property type="match status" value="1"/>
</dbReference>
<dbReference type="InterPro" id="IPR048738">
    <property type="entry name" value="CEP104_Znf"/>
</dbReference>
<reference evidence="4" key="1">
    <citation type="submission" date="2021-05" db="EMBL/GenBank/DDBJ databases">
        <authorList>
            <person name="Alioto T."/>
            <person name="Alioto T."/>
            <person name="Gomez Garrido J."/>
        </authorList>
    </citation>
    <scope>NUCLEOTIDE SEQUENCE</scope>
</reference>
<dbReference type="Gene3D" id="1.25.10.10">
    <property type="entry name" value="Leucine-rich Repeat Variant"/>
    <property type="match status" value="1"/>
</dbReference>
<dbReference type="InterPro" id="IPR052607">
    <property type="entry name" value="CEP104-like"/>
</dbReference>
<feature type="domain" description="Centrosomal protein CEP104 Zn finger" evidence="3">
    <location>
        <begin position="827"/>
        <end position="936"/>
    </location>
</feature>
<sequence length="949" mass="108872">MLGEIFFHLRVVLKIRERKSVFLHFPVCLVRAFCDFFYTFYHLGIYILENSFWLTFYLTLIFVNFSQENCSMKLKFTVINCSSEDEQFPPSELNHHGPTVRGWKSQKHCSFPQNIILKLERSAMVNQIQILAHQFLIPERIDLWVGPEDHLPDDKEPEIATMPFDFLGYILLSENSATHFKSRELKSVSPLDSNFTSYVKISLHQNHPNHLNMYDQVSIVAIQLLGEEKKLSGEVIDRPCYTSTYEDLSFEMYVHEDMADTIRSLDLKKQQAVKDERYEYAKKLKSVMQELRTAGEKLGKLDLAKKQAIQQEDFTRAKRKKNEMEQFRNEVYDKLRISELLEPDGPINENDLETPCDDVDKSIVPDESRIFVHLSETKISHPSYPTPTASRRNEPHQDLSFNMPASPLHYSEHRNVPVANSPSPSHQNHDSISSKGRANIVQPIRTSSDRRNKVVVTPLNSYEAYDDRAIATQKSFQHSRDSPATSKLNERDKKHAALPISVFGLPVIEKFFSKHYSDKEEGLRLLEANLRSHIRSEFCKSEADIELHSPNKKARAATFLLHRALRDKVYVIYSVACEITRFFFSEFVCGRVTSSEIAKCIEKLLPELLTKSGDTMPRIHTIAIHTILSLADAPSVRALNIIPTHLTRALSSNVHPRLALSKLEMVEQLILNQGISTNKQSGMTCRTLAELGSSGLHHPAEAVRKVAERILIQIYKVNPRLVRKQLPPDDDVTRRNILYRHLMQEFENLDSQSKEEWLTGPKLVRSNSERSGSFTASFAPIRPSTSGDVNMYTSTGASSDTNTSTPSHSSQQKPANGTAAIPILQKQCIFCQIKSDQFTEEGLNIHYWKYCLMLMRCAHCQEVVEVMSLREHLLVECDAKKMFKKCEICHEPIFNENWIEHQRSPLCIPYDPSTNRCPLCHKVIGLGEDNWREHLTGSEICVKHPRRIQ</sequence>
<dbReference type="InterPro" id="IPR011989">
    <property type="entry name" value="ARM-like"/>
</dbReference>
<dbReference type="AlphaFoldDB" id="A0A8D9AXP8"/>
<evidence type="ECO:0000256" key="1">
    <source>
        <dbReference type="SAM" id="MobiDB-lite"/>
    </source>
</evidence>
<dbReference type="EMBL" id="HBUF01585115">
    <property type="protein sequence ID" value="CAG6771547.1"/>
    <property type="molecule type" value="Transcribed_RNA"/>
</dbReference>
<feature type="compositionally biased region" description="Polar residues" evidence="1">
    <location>
        <begin position="765"/>
        <end position="776"/>
    </location>
</feature>
<feature type="compositionally biased region" description="Polar residues" evidence="1">
    <location>
        <begin position="418"/>
        <end position="436"/>
    </location>
</feature>
<dbReference type="GO" id="GO:0005929">
    <property type="term" value="C:cilium"/>
    <property type="evidence" value="ECO:0007669"/>
    <property type="project" value="TreeGrafter"/>
</dbReference>